<dbReference type="EMBL" id="BAABGJ010000058">
    <property type="protein sequence ID" value="GAA4348941.1"/>
    <property type="molecule type" value="Genomic_DNA"/>
</dbReference>
<gene>
    <name evidence="2" type="ORF">GCM10023165_35210</name>
</gene>
<sequence>MVLFRNRTPGRTMRHSHPPEAAMPDDNAKFDKEALSLIESLKGRRKPARRASRKPVAPGEKPPATVPGVVRRAANRF</sequence>
<evidence type="ECO:0000256" key="1">
    <source>
        <dbReference type="SAM" id="MobiDB-lite"/>
    </source>
</evidence>
<feature type="compositionally biased region" description="Basic residues" evidence="1">
    <location>
        <begin position="43"/>
        <end position="53"/>
    </location>
</feature>
<proteinExistence type="predicted"/>
<evidence type="ECO:0000313" key="3">
    <source>
        <dbReference type="Proteomes" id="UP001500975"/>
    </source>
</evidence>
<protein>
    <submittedName>
        <fullName evidence="2">Uncharacterized protein</fullName>
    </submittedName>
</protein>
<feature type="region of interest" description="Disordered" evidence="1">
    <location>
        <begin position="1"/>
        <end position="27"/>
    </location>
</feature>
<accession>A0ABP8I0V8</accession>
<keyword evidence="3" id="KW-1185">Reference proteome</keyword>
<reference evidence="3" key="1">
    <citation type="journal article" date="2019" name="Int. J. Syst. Evol. Microbiol.">
        <title>The Global Catalogue of Microorganisms (GCM) 10K type strain sequencing project: providing services to taxonomists for standard genome sequencing and annotation.</title>
        <authorList>
            <consortium name="The Broad Institute Genomics Platform"/>
            <consortium name="The Broad Institute Genome Sequencing Center for Infectious Disease"/>
            <person name="Wu L."/>
            <person name="Ma J."/>
        </authorList>
    </citation>
    <scope>NUCLEOTIDE SEQUENCE [LARGE SCALE GENOMIC DNA]</scope>
    <source>
        <strain evidence="3">JCM 17804</strain>
    </source>
</reference>
<organism evidence="2 3">
    <name type="scientific">Variovorax defluvii</name>
    <dbReference type="NCBI Taxonomy" id="913761"/>
    <lineage>
        <taxon>Bacteria</taxon>
        <taxon>Pseudomonadati</taxon>
        <taxon>Pseudomonadota</taxon>
        <taxon>Betaproteobacteria</taxon>
        <taxon>Burkholderiales</taxon>
        <taxon>Comamonadaceae</taxon>
        <taxon>Variovorax</taxon>
    </lineage>
</organism>
<comment type="caution">
    <text evidence="2">The sequence shown here is derived from an EMBL/GenBank/DDBJ whole genome shotgun (WGS) entry which is preliminary data.</text>
</comment>
<dbReference type="Proteomes" id="UP001500975">
    <property type="component" value="Unassembled WGS sequence"/>
</dbReference>
<name>A0ABP8I0V8_9BURK</name>
<evidence type="ECO:0000313" key="2">
    <source>
        <dbReference type="EMBL" id="GAA4348941.1"/>
    </source>
</evidence>
<feature type="region of interest" description="Disordered" evidence="1">
    <location>
        <begin position="42"/>
        <end position="67"/>
    </location>
</feature>